<evidence type="ECO:0000313" key="2">
    <source>
        <dbReference type="Proteomes" id="UP000011182"/>
    </source>
</evidence>
<proteinExistence type="predicted"/>
<dbReference type="Proteomes" id="UP000011182">
    <property type="component" value="Unassembled WGS sequence"/>
</dbReference>
<dbReference type="EMBL" id="AMXN01000003">
    <property type="protein sequence ID" value="ELS61698.1"/>
    <property type="molecule type" value="Genomic_DNA"/>
</dbReference>
<dbReference type="AlphaFoldDB" id="A0A9W5PDD1"/>
<accession>A0A9W5PDD1</accession>
<keyword evidence="2" id="KW-1185">Reference proteome</keyword>
<comment type="caution">
    <text evidence="1">The sequence shown here is derived from an EMBL/GenBank/DDBJ whole genome shotgun (WGS) entry which is preliminary data.</text>
</comment>
<sequence>MFHFMPEIGRVERCSFEGIKKESLHNGENPQQAFFFNLDF</sequence>
<evidence type="ECO:0000313" key="1">
    <source>
        <dbReference type="EMBL" id="ELS61698.1"/>
    </source>
</evidence>
<gene>
    <name evidence="1" type="ORF">BSI_20710</name>
</gene>
<protein>
    <submittedName>
        <fullName evidence="1">Uncharacterized protein</fullName>
    </submittedName>
</protein>
<organism evidence="1 2">
    <name type="scientific">Bacillus inaquosorum KCTC 13429</name>
    <dbReference type="NCBI Taxonomy" id="1236548"/>
    <lineage>
        <taxon>Bacteria</taxon>
        <taxon>Bacillati</taxon>
        <taxon>Bacillota</taxon>
        <taxon>Bacilli</taxon>
        <taxon>Bacillales</taxon>
        <taxon>Bacillaceae</taxon>
        <taxon>Bacillus</taxon>
    </lineage>
</organism>
<reference evidence="1 2" key="1">
    <citation type="journal article" date="2014" name="Syst. Appl. Microbiol.">
        <title>Genomic insights into the taxonomic status of the three subspecies of Bacillus subtilis.</title>
        <authorList>
            <person name="Yi H."/>
            <person name="Chun J."/>
            <person name="Cha C.J."/>
        </authorList>
    </citation>
    <scope>NUCLEOTIDE SEQUENCE [LARGE SCALE GENOMIC DNA]</scope>
    <source>
        <strain evidence="1 2">KCTC 13429</strain>
    </source>
</reference>
<name>A0A9W5PDD1_9BACI</name>